<evidence type="ECO:0000256" key="1">
    <source>
        <dbReference type="ARBA" id="ARBA00004167"/>
    </source>
</evidence>
<dbReference type="eggNOG" id="COG1566">
    <property type="taxonomic scope" value="Bacteria"/>
</dbReference>
<dbReference type="Pfam" id="PF25963">
    <property type="entry name" value="Beta-barrel_AAEA"/>
    <property type="match status" value="1"/>
</dbReference>
<dbReference type="PANTHER" id="PTHR30386">
    <property type="entry name" value="MEMBRANE FUSION SUBUNIT OF EMRAB-TOLC MULTIDRUG EFFLUX PUMP"/>
    <property type="match status" value="1"/>
</dbReference>
<evidence type="ECO:0000256" key="6">
    <source>
        <dbReference type="SAM" id="Coils"/>
    </source>
</evidence>
<dbReference type="SUPFAM" id="SSF111369">
    <property type="entry name" value="HlyD-like secretion proteins"/>
    <property type="match status" value="2"/>
</dbReference>
<evidence type="ECO:0000256" key="3">
    <source>
        <dbReference type="ARBA" id="ARBA00022692"/>
    </source>
</evidence>
<dbReference type="InterPro" id="IPR058625">
    <property type="entry name" value="MdtA-like_BSH"/>
</dbReference>
<evidence type="ECO:0000256" key="5">
    <source>
        <dbReference type="ARBA" id="ARBA00023136"/>
    </source>
</evidence>
<sequence length="378" mass="40261">MDDTSKADDQVSTPSAGADAEKSFNKGMGLVLAILVLTLVWYLAADRMTPSTSQARVNGYVVGVAPRVSGPIVRVLTQNNARVEVGQSLFEIDASDYQIALAASQSQYEQALNQVGAGDANVDAARANLTAAIAGKKKAAQDYQRLTRLYAQDPGAVSQRRVESSEANLEAAEAKVLAASAQVQSAIDQKGGDDDDSNAILMSARAAVEKAEFDLENTVVKASKSGTITDLRAETGQFAQAGAAVMTLVSAEDFWIDAEFTENNLGNMGADTAVEIVFDVLPGQVFSGQVASIGLGISAASPPPPGALPTISNNRDWLRQAQRFPVQIRFDVNQQPELREQIRIGGQAFVIAYNDAPAPLRWLGKLYIRIASIFSYAY</sequence>
<comment type="subcellular location">
    <subcellularLocation>
        <location evidence="1">Membrane</location>
        <topology evidence="1">Single-pass membrane protein</topology>
    </subcellularLocation>
</comment>
<feature type="coiled-coil region" evidence="6">
    <location>
        <begin position="162"/>
        <end position="189"/>
    </location>
</feature>
<dbReference type="InterPro" id="IPR058634">
    <property type="entry name" value="AaeA-lik-b-barrel"/>
</dbReference>
<evidence type="ECO:0000259" key="9">
    <source>
        <dbReference type="Pfam" id="PF25963"/>
    </source>
</evidence>
<proteinExistence type="inferred from homology"/>
<dbReference type="Gene3D" id="2.40.50.100">
    <property type="match status" value="1"/>
</dbReference>
<name>B8KS98_9GAMM</name>
<comment type="similarity">
    <text evidence="2">Belongs to the membrane fusion protein (MFP) (TC 8.A.1) family.</text>
</comment>
<keyword evidence="4 7" id="KW-1133">Transmembrane helix</keyword>
<organism evidence="10 11">
    <name type="scientific">Luminiphilus syltensis NOR5-1B</name>
    <dbReference type="NCBI Taxonomy" id="565045"/>
    <lineage>
        <taxon>Bacteria</taxon>
        <taxon>Pseudomonadati</taxon>
        <taxon>Pseudomonadota</taxon>
        <taxon>Gammaproteobacteria</taxon>
        <taxon>Cellvibrionales</taxon>
        <taxon>Halieaceae</taxon>
        <taxon>Luminiphilus</taxon>
    </lineage>
</organism>
<evidence type="ECO:0000313" key="11">
    <source>
        <dbReference type="Proteomes" id="UP000004699"/>
    </source>
</evidence>
<dbReference type="HOGENOM" id="CLU_018816_15_3_6"/>
<reference evidence="11" key="1">
    <citation type="journal article" date="2013" name="BMC Microbiol.">
        <title>Taxonomy and evolution of bacteriochlorophyll a-containing members of the OM60/NOR5 clade of marine gammaproteobacteria: description of Luminiphilus syltensis gen. nov., sp. nov., reclassification of Haliea rubra as Pseudohaliea rubra gen. nov., comb. nov., and emendation of Chromatocurvus halotolerans.</title>
        <authorList>
            <person name="Spring S."/>
            <person name="Riedel T."/>
            <person name="Sproer C."/>
            <person name="Yan S."/>
            <person name="Harder J."/>
            <person name="Fuchs B.M."/>
        </authorList>
    </citation>
    <scope>NUCLEOTIDE SEQUENCE [LARGE SCALE GENOMIC DNA]</scope>
    <source>
        <strain evidence="11">NOR51-B</strain>
    </source>
</reference>
<dbReference type="Gene3D" id="1.10.287.470">
    <property type="entry name" value="Helix hairpin bin"/>
    <property type="match status" value="1"/>
</dbReference>
<dbReference type="InterPro" id="IPR050739">
    <property type="entry name" value="MFP"/>
</dbReference>
<evidence type="ECO:0000256" key="2">
    <source>
        <dbReference type="ARBA" id="ARBA00009477"/>
    </source>
</evidence>
<dbReference type="STRING" id="565045.NOR51B_2067"/>
<keyword evidence="3 7" id="KW-0812">Transmembrane</keyword>
<dbReference type="Pfam" id="PF25917">
    <property type="entry name" value="BSH_RND"/>
    <property type="match status" value="1"/>
</dbReference>
<dbReference type="OrthoDB" id="286173at2"/>
<evidence type="ECO:0000256" key="4">
    <source>
        <dbReference type="ARBA" id="ARBA00022989"/>
    </source>
</evidence>
<dbReference type="AlphaFoldDB" id="B8KS98"/>
<dbReference type="RefSeq" id="WP_009020863.1">
    <property type="nucleotide sequence ID" value="NZ_DS999411.1"/>
</dbReference>
<feature type="transmembrane region" description="Helical" evidence="7">
    <location>
        <begin position="27"/>
        <end position="44"/>
    </location>
</feature>
<keyword evidence="6" id="KW-0175">Coiled coil</keyword>
<protein>
    <submittedName>
        <fullName evidence="10">Secretion protein HlyD</fullName>
    </submittedName>
</protein>
<gene>
    <name evidence="10" type="ORF">NOR51B_2067</name>
</gene>
<dbReference type="EMBL" id="DS999411">
    <property type="protein sequence ID" value="EED36119.1"/>
    <property type="molecule type" value="Genomic_DNA"/>
</dbReference>
<dbReference type="Gene3D" id="2.40.30.170">
    <property type="match status" value="1"/>
</dbReference>
<dbReference type="PANTHER" id="PTHR30386:SF26">
    <property type="entry name" value="TRANSPORT PROTEIN COMB"/>
    <property type="match status" value="1"/>
</dbReference>
<dbReference type="Proteomes" id="UP000004699">
    <property type="component" value="Unassembled WGS sequence"/>
</dbReference>
<keyword evidence="5 7" id="KW-0472">Membrane</keyword>
<keyword evidence="11" id="KW-1185">Reference proteome</keyword>
<accession>B8KS98</accession>
<evidence type="ECO:0000256" key="7">
    <source>
        <dbReference type="SAM" id="Phobius"/>
    </source>
</evidence>
<feature type="domain" description="Multidrug resistance protein MdtA-like barrel-sandwich hybrid" evidence="8">
    <location>
        <begin position="61"/>
        <end position="248"/>
    </location>
</feature>
<dbReference type="GO" id="GO:0016020">
    <property type="term" value="C:membrane"/>
    <property type="evidence" value="ECO:0007669"/>
    <property type="project" value="UniProtKB-SubCell"/>
</dbReference>
<feature type="domain" description="p-hydroxybenzoic acid efflux pump subunit AaeA-like beta-barrel" evidence="9">
    <location>
        <begin position="254"/>
        <end position="335"/>
    </location>
</feature>
<evidence type="ECO:0000313" key="10">
    <source>
        <dbReference type="EMBL" id="EED36119.1"/>
    </source>
</evidence>
<evidence type="ECO:0000259" key="8">
    <source>
        <dbReference type="Pfam" id="PF25917"/>
    </source>
</evidence>